<dbReference type="Proteomes" id="UP000254572">
    <property type="component" value="Unassembled WGS sequence"/>
</dbReference>
<comment type="subcellular location">
    <subcellularLocation>
        <location evidence="1">Cell inner membrane</location>
        <topology evidence="1">Single-pass membrane protein</topology>
    </subcellularLocation>
</comment>
<comment type="function">
    <text evidence="7">Participates in the barrier function of the cell envelope.</text>
</comment>
<evidence type="ECO:0000313" key="10">
    <source>
        <dbReference type="Proteomes" id="UP000254572"/>
    </source>
</evidence>
<keyword evidence="6" id="KW-0472">Membrane</keyword>
<name>A0A381E9F5_9GAMM</name>
<dbReference type="OrthoDB" id="9782395at2"/>
<evidence type="ECO:0000256" key="1">
    <source>
        <dbReference type="ARBA" id="ARBA00004377"/>
    </source>
</evidence>
<dbReference type="InterPro" id="IPR051599">
    <property type="entry name" value="Cell_Envelope_Assoc"/>
</dbReference>
<proteinExistence type="predicted"/>
<keyword evidence="3" id="KW-0997">Cell inner membrane</keyword>
<dbReference type="CDD" id="cd06259">
    <property type="entry name" value="YdcF-like"/>
    <property type="match status" value="1"/>
</dbReference>
<keyword evidence="5" id="KW-1133">Transmembrane helix</keyword>
<sequence length="221" mass="24974">MIRRIYYILLALLAIAILIPALCYAWITVSSRPYLYDDIDALPARPLAVVLGTAKYTTDGRINLYYRARINAAAELYRRGKAQYFIVSGDNRTLTYNEPAQMRNDLINAGVPAERIQPDYAGLRTLDSVLRADKVFGNRDYIIVSQPFHNARAVFLARKNGQQVIAYNAANPGAVKYRLKTQVREIAARLRAVWDLLRGTEARHYGDPIPFPPATDTTQQQ</sequence>
<keyword evidence="10" id="KW-1185">Reference proteome</keyword>
<evidence type="ECO:0000256" key="3">
    <source>
        <dbReference type="ARBA" id="ARBA00022519"/>
    </source>
</evidence>
<keyword evidence="4" id="KW-0812">Transmembrane</keyword>
<organism evidence="9 10">
    <name type="scientific">Cardiobacterium valvarum</name>
    <dbReference type="NCBI Taxonomy" id="194702"/>
    <lineage>
        <taxon>Bacteria</taxon>
        <taxon>Pseudomonadati</taxon>
        <taxon>Pseudomonadota</taxon>
        <taxon>Gammaproteobacteria</taxon>
        <taxon>Cardiobacteriales</taxon>
        <taxon>Cardiobacteriaceae</taxon>
        <taxon>Cardiobacterium</taxon>
    </lineage>
</organism>
<evidence type="ECO:0000259" key="8">
    <source>
        <dbReference type="Pfam" id="PF02698"/>
    </source>
</evidence>
<protein>
    <submittedName>
        <fullName evidence="9">Vancomycin high temperature exclusion protein</fullName>
    </submittedName>
</protein>
<evidence type="ECO:0000256" key="6">
    <source>
        <dbReference type="ARBA" id="ARBA00023136"/>
    </source>
</evidence>
<evidence type="ECO:0000256" key="7">
    <source>
        <dbReference type="ARBA" id="ARBA00037355"/>
    </source>
</evidence>
<dbReference type="PANTHER" id="PTHR30336:SF0">
    <property type="entry name" value="PROTEIN SANA"/>
    <property type="match status" value="1"/>
</dbReference>
<dbReference type="Pfam" id="PF02698">
    <property type="entry name" value="DUF218"/>
    <property type="match status" value="1"/>
</dbReference>
<dbReference type="EMBL" id="UFUW01000001">
    <property type="protein sequence ID" value="SUX23346.1"/>
    <property type="molecule type" value="Genomic_DNA"/>
</dbReference>
<evidence type="ECO:0000256" key="5">
    <source>
        <dbReference type="ARBA" id="ARBA00022989"/>
    </source>
</evidence>
<evidence type="ECO:0000256" key="2">
    <source>
        <dbReference type="ARBA" id="ARBA00022475"/>
    </source>
</evidence>
<dbReference type="InterPro" id="IPR003848">
    <property type="entry name" value="DUF218"/>
</dbReference>
<gene>
    <name evidence="9" type="ORF">NCTC13294_01494</name>
</gene>
<dbReference type="PANTHER" id="PTHR30336">
    <property type="entry name" value="INNER MEMBRANE PROTEIN, PROBABLE PERMEASE"/>
    <property type="match status" value="1"/>
</dbReference>
<dbReference type="GO" id="GO:0005886">
    <property type="term" value="C:plasma membrane"/>
    <property type="evidence" value="ECO:0007669"/>
    <property type="project" value="UniProtKB-SubCell"/>
</dbReference>
<feature type="domain" description="DUF218" evidence="8">
    <location>
        <begin position="48"/>
        <end position="178"/>
    </location>
</feature>
<accession>A0A381E9F5</accession>
<reference evidence="9 10" key="1">
    <citation type="submission" date="2018-06" db="EMBL/GenBank/DDBJ databases">
        <authorList>
            <consortium name="Pathogen Informatics"/>
            <person name="Doyle S."/>
        </authorList>
    </citation>
    <scope>NUCLEOTIDE SEQUENCE [LARGE SCALE GENOMIC DNA]</scope>
    <source>
        <strain evidence="9 10">NCTC13294</strain>
    </source>
</reference>
<dbReference type="AlphaFoldDB" id="A0A381E9F5"/>
<dbReference type="RefSeq" id="WP_115611755.1">
    <property type="nucleotide sequence ID" value="NZ_JBHLZC010000004.1"/>
</dbReference>
<keyword evidence="2" id="KW-1003">Cell membrane</keyword>
<evidence type="ECO:0000313" key="9">
    <source>
        <dbReference type="EMBL" id="SUX23346.1"/>
    </source>
</evidence>
<evidence type="ECO:0000256" key="4">
    <source>
        <dbReference type="ARBA" id="ARBA00022692"/>
    </source>
</evidence>